<evidence type="ECO:0000256" key="1">
    <source>
        <dbReference type="SAM" id="MobiDB-lite"/>
    </source>
</evidence>
<accession>A0A1R3JG12</accession>
<dbReference type="Proteomes" id="UP000187203">
    <property type="component" value="Unassembled WGS sequence"/>
</dbReference>
<evidence type="ECO:0000313" key="3">
    <source>
        <dbReference type="Proteomes" id="UP000187203"/>
    </source>
</evidence>
<dbReference type="EMBL" id="AWUE01016230">
    <property type="protein sequence ID" value="OMO93764.1"/>
    <property type="molecule type" value="Genomic_DNA"/>
</dbReference>
<reference evidence="3" key="1">
    <citation type="submission" date="2013-09" db="EMBL/GenBank/DDBJ databases">
        <title>Corchorus olitorius genome sequencing.</title>
        <authorList>
            <person name="Alam M."/>
            <person name="Haque M.S."/>
            <person name="Islam M.S."/>
            <person name="Emdad E.M."/>
            <person name="Islam M.M."/>
            <person name="Ahmed B."/>
            <person name="Halim A."/>
            <person name="Hossen Q.M.M."/>
            <person name="Hossain M.Z."/>
            <person name="Ahmed R."/>
            <person name="Khan M.M."/>
            <person name="Islam R."/>
            <person name="Rashid M.M."/>
            <person name="Khan S.A."/>
            <person name="Rahman M.S."/>
            <person name="Alam M."/>
            <person name="Yahiya A.S."/>
            <person name="Khan M.S."/>
            <person name="Azam M.S."/>
            <person name="Haque T."/>
            <person name="Lashkar M.Z.H."/>
            <person name="Akhand A.I."/>
            <person name="Morshed G."/>
            <person name="Roy S."/>
            <person name="Uddin K.S."/>
            <person name="Rabeya T."/>
            <person name="Hossain A.S."/>
            <person name="Chowdhury A."/>
            <person name="Snigdha A.R."/>
            <person name="Mortoza M.S."/>
            <person name="Matin S.A."/>
            <person name="Hoque S.M.E."/>
            <person name="Islam M.K."/>
            <person name="Roy D.K."/>
            <person name="Haider R."/>
            <person name="Moosa M.M."/>
            <person name="Elias S.M."/>
            <person name="Hasan A.M."/>
            <person name="Jahan S."/>
            <person name="Shafiuddin M."/>
            <person name="Mahmood N."/>
            <person name="Shommy N.S."/>
        </authorList>
    </citation>
    <scope>NUCLEOTIDE SEQUENCE [LARGE SCALE GENOMIC DNA]</scope>
    <source>
        <strain evidence="3">cv. O-4</strain>
    </source>
</reference>
<keyword evidence="3" id="KW-1185">Reference proteome</keyword>
<dbReference type="AlphaFoldDB" id="A0A1R3JG12"/>
<proteinExistence type="predicted"/>
<feature type="region of interest" description="Disordered" evidence="1">
    <location>
        <begin position="64"/>
        <end position="89"/>
    </location>
</feature>
<evidence type="ECO:0000313" key="2">
    <source>
        <dbReference type="EMBL" id="OMO93764.1"/>
    </source>
</evidence>
<comment type="caution">
    <text evidence="2">The sequence shown here is derived from an EMBL/GenBank/DDBJ whole genome shotgun (WGS) entry which is preliminary data.</text>
</comment>
<sequence length="89" mass="10077">MEQPLSIISSERKRCCLVARNVERKPSLVNAATERKREEEAWVVMAKNKVPMEMGWRESMVGWRKRGGEGGLKGEGGDGGEKKKKNLEF</sequence>
<name>A0A1R3JG12_9ROSI</name>
<feature type="compositionally biased region" description="Basic and acidic residues" evidence="1">
    <location>
        <begin position="75"/>
        <end position="89"/>
    </location>
</feature>
<gene>
    <name evidence="2" type="ORF">COLO4_16690</name>
</gene>
<protein>
    <submittedName>
        <fullName evidence="2">Uncharacterized protein</fullName>
    </submittedName>
</protein>
<organism evidence="2 3">
    <name type="scientific">Corchorus olitorius</name>
    <dbReference type="NCBI Taxonomy" id="93759"/>
    <lineage>
        <taxon>Eukaryota</taxon>
        <taxon>Viridiplantae</taxon>
        <taxon>Streptophyta</taxon>
        <taxon>Embryophyta</taxon>
        <taxon>Tracheophyta</taxon>
        <taxon>Spermatophyta</taxon>
        <taxon>Magnoliopsida</taxon>
        <taxon>eudicotyledons</taxon>
        <taxon>Gunneridae</taxon>
        <taxon>Pentapetalae</taxon>
        <taxon>rosids</taxon>
        <taxon>malvids</taxon>
        <taxon>Malvales</taxon>
        <taxon>Malvaceae</taxon>
        <taxon>Grewioideae</taxon>
        <taxon>Apeibeae</taxon>
        <taxon>Corchorus</taxon>
    </lineage>
</organism>